<comment type="subunit">
    <text evidence="15">Homodimer; disulfide-linked.</text>
</comment>
<dbReference type="Pfam" id="PF02225">
    <property type="entry name" value="PA"/>
    <property type="match status" value="1"/>
</dbReference>
<evidence type="ECO:0000313" key="20">
    <source>
        <dbReference type="Proteomes" id="UP001177744"/>
    </source>
</evidence>
<dbReference type="GO" id="GO:0006879">
    <property type="term" value="P:intracellular iron ion homeostasis"/>
    <property type="evidence" value="ECO:0007669"/>
    <property type="project" value="UniProtKB-UniRule"/>
</dbReference>
<dbReference type="GO" id="GO:0033572">
    <property type="term" value="P:transferrin transport"/>
    <property type="evidence" value="ECO:0007669"/>
    <property type="project" value="UniProtKB-UniRule"/>
</dbReference>
<organism evidence="19 20">
    <name type="scientific">Cnephaeus nilssonii</name>
    <name type="common">Northern bat</name>
    <name type="synonym">Eptesicus nilssonii</name>
    <dbReference type="NCBI Taxonomy" id="3371016"/>
    <lineage>
        <taxon>Eukaryota</taxon>
        <taxon>Metazoa</taxon>
        <taxon>Chordata</taxon>
        <taxon>Craniata</taxon>
        <taxon>Vertebrata</taxon>
        <taxon>Euteleostomi</taxon>
        <taxon>Mammalia</taxon>
        <taxon>Eutheria</taxon>
        <taxon>Laurasiatheria</taxon>
        <taxon>Chiroptera</taxon>
        <taxon>Yangochiroptera</taxon>
        <taxon>Vespertilionidae</taxon>
        <taxon>Cnephaeus</taxon>
    </lineage>
</organism>
<keyword evidence="4" id="KW-0597">Phosphoprotein</keyword>
<keyword evidence="6 15" id="KW-0812">Transmembrane</keyword>
<feature type="transmembrane region" description="Helical" evidence="15">
    <location>
        <begin position="64"/>
        <end position="90"/>
    </location>
</feature>
<dbReference type="InterPro" id="IPR036757">
    <property type="entry name" value="TFR-like_dimer_dom_sf"/>
</dbReference>
<evidence type="ECO:0000256" key="10">
    <source>
        <dbReference type="ARBA" id="ARBA00023139"/>
    </source>
</evidence>
<evidence type="ECO:0000256" key="13">
    <source>
        <dbReference type="ARBA" id="ARBA00023180"/>
    </source>
</evidence>
<evidence type="ECO:0000256" key="8">
    <source>
        <dbReference type="ARBA" id="ARBA00022989"/>
    </source>
</evidence>
<dbReference type="Proteomes" id="UP001177744">
    <property type="component" value="Unassembled WGS sequence"/>
</dbReference>
<dbReference type="InterPro" id="IPR046450">
    <property type="entry name" value="PA_dom_sf"/>
</dbReference>
<evidence type="ECO:0000256" key="4">
    <source>
        <dbReference type="ARBA" id="ARBA00022553"/>
    </source>
</evidence>
<evidence type="ECO:0000259" key="17">
    <source>
        <dbReference type="Pfam" id="PF02225"/>
    </source>
</evidence>
<comment type="function">
    <text evidence="15">Cellular uptake of iron occurs via receptor-mediated endocytosis of ligand-occupied transferrin receptor into specialized endosomes. Endosomal acidification leads to iron release. The apotransferrin-receptor complex is then recycled to the cell surface with a return to neutral pH and the concomitant loss of affinity of apotransferrin for its receptor. Transferrin receptor is necessary for development of erythrocytes and the nervous system. Acts as a lipid sensor that regulates mitochondrial fusion by regulating activation of the JNK pathway.</text>
</comment>
<dbReference type="SUPFAM" id="SSF47672">
    <property type="entry name" value="Transferrin receptor-like dimerisation domain"/>
    <property type="match status" value="1"/>
</dbReference>
<dbReference type="FunFam" id="3.50.30.30:FF:000010">
    <property type="entry name" value="Transferrin receptor protein 1"/>
    <property type="match status" value="1"/>
</dbReference>
<name>A0AA40LS03_CNENI</name>
<comment type="similarity">
    <text evidence="1 15">Belongs to the peptidase M28 family. M28B subfamily.</text>
</comment>
<evidence type="ECO:0000256" key="12">
    <source>
        <dbReference type="ARBA" id="ARBA00023170"/>
    </source>
</evidence>
<keyword evidence="7" id="KW-0735">Signal-anchor</keyword>
<feature type="domain" description="PA" evidence="17">
    <location>
        <begin position="231"/>
        <end position="302"/>
    </location>
</feature>
<dbReference type="GO" id="GO:0009897">
    <property type="term" value="C:external side of plasma membrane"/>
    <property type="evidence" value="ECO:0007669"/>
    <property type="project" value="TreeGrafter"/>
</dbReference>
<dbReference type="Pfam" id="PF04253">
    <property type="entry name" value="TFR_dimer"/>
    <property type="match status" value="1"/>
</dbReference>
<protein>
    <recommendedName>
        <fullName evidence="2 15">Transferrin receptor protein 1</fullName>
    </recommendedName>
</protein>
<feature type="region of interest" description="Disordered" evidence="16">
    <location>
        <begin position="799"/>
        <end position="837"/>
    </location>
</feature>
<keyword evidence="12 15" id="KW-0675">Receptor</keyword>
<keyword evidence="5 15" id="KW-0254">Endocytosis</keyword>
<keyword evidence="14 15" id="KW-0449">Lipoprotein</keyword>
<evidence type="ECO:0000256" key="2">
    <source>
        <dbReference type="ARBA" id="ARBA00016899"/>
    </source>
</evidence>
<dbReference type="GO" id="GO:0004998">
    <property type="term" value="F:transferrin receptor activity"/>
    <property type="evidence" value="ECO:0007669"/>
    <property type="project" value="UniProtKB-UniRule"/>
</dbReference>
<dbReference type="SUPFAM" id="SSF52025">
    <property type="entry name" value="PA domain"/>
    <property type="match status" value="1"/>
</dbReference>
<keyword evidence="20" id="KW-1185">Reference proteome</keyword>
<dbReference type="PANTHER" id="PTHR10404:SF26">
    <property type="entry name" value="TRANSFERRIN RECEPTOR PROTEIN 1"/>
    <property type="match status" value="1"/>
</dbReference>
<comment type="subcellular location">
    <subcellularLocation>
        <location evidence="15">Cell membrane</location>
        <topology evidence="15">Single-pass type II membrane protein</topology>
    </subcellularLocation>
    <subcellularLocation>
        <location evidence="15">Melanosome</location>
    </subcellularLocation>
</comment>
<dbReference type="FunFam" id="1.20.930.40:FF:000002">
    <property type="entry name" value="Transferrin receptor protein 1"/>
    <property type="match status" value="1"/>
</dbReference>
<dbReference type="Gene3D" id="3.40.630.10">
    <property type="entry name" value="Zn peptidases"/>
    <property type="match status" value="1"/>
</dbReference>
<keyword evidence="3 15" id="KW-1003">Cell membrane</keyword>
<feature type="compositionally biased region" description="Polar residues" evidence="16">
    <location>
        <begin position="772"/>
        <end position="783"/>
    </location>
</feature>
<evidence type="ECO:0000256" key="15">
    <source>
        <dbReference type="RuleBase" id="RU367157"/>
    </source>
</evidence>
<keyword evidence="10 15" id="KW-0564">Palmitate</keyword>
<comment type="caution">
    <text evidence="19">The sequence shown here is derived from an EMBL/GenBank/DDBJ whole genome shotgun (WGS) entry which is preliminary data.</text>
</comment>
<feature type="region of interest" description="Disordered" evidence="16">
    <location>
        <begin position="766"/>
        <end position="787"/>
    </location>
</feature>
<dbReference type="SUPFAM" id="SSF53187">
    <property type="entry name" value="Zn-dependent exopeptidases"/>
    <property type="match status" value="1"/>
</dbReference>
<evidence type="ECO:0000256" key="3">
    <source>
        <dbReference type="ARBA" id="ARBA00022475"/>
    </source>
</evidence>
<dbReference type="InterPro" id="IPR037324">
    <property type="entry name" value="TfR1/2_PA"/>
</dbReference>
<evidence type="ECO:0000256" key="11">
    <source>
        <dbReference type="ARBA" id="ARBA00023157"/>
    </source>
</evidence>
<evidence type="ECO:0000256" key="5">
    <source>
        <dbReference type="ARBA" id="ARBA00022583"/>
    </source>
</evidence>
<comment type="PTM">
    <text evidence="15">Stearoylated.</text>
</comment>
<feature type="compositionally biased region" description="Basic and acidic residues" evidence="16">
    <location>
        <begin position="800"/>
        <end position="813"/>
    </location>
</feature>
<keyword evidence="8 15" id="KW-1133">Transmembrane helix</keyword>
<evidence type="ECO:0000256" key="14">
    <source>
        <dbReference type="ARBA" id="ARBA00023288"/>
    </source>
</evidence>
<dbReference type="PANTHER" id="PTHR10404">
    <property type="entry name" value="N-ACETYLATED-ALPHA-LINKED ACIDIC DIPEPTIDASE"/>
    <property type="match status" value="1"/>
</dbReference>
<dbReference type="GO" id="GO:0031623">
    <property type="term" value="P:receptor internalization"/>
    <property type="evidence" value="ECO:0007669"/>
    <property type="project" value="UniProtKB-UniRule"/>
</dbReference>
<dbReference type="EMBL" id="JAULJE010000004">
    <property type="protein sequence ID" value="KAK1343996.1"/>
    <property type="molecule type" value="Genomic_DNA"/>
</dbReference>
<keyword evidence="9 15" id="KW-0472">Membrane</keyword>
<keyword evidence="11" id="KW-1015">Disulfide bond</keyword>
<dbReference type="Gene3D" id="3.50.30.30">
    <property type="match status" value="1"/>
</dbReference>
<gene>
    <name evidence="19" type="ORF">QTO34_014554</name>
</gene>
<dbReference type="CDD" id="cd02128">
    <property type="entry name" value="PA_TfR"/>
    <property type="match status" value="1"/>
</dbReference>
<evidence type="ECO:0000256" key="16">
    <source>
        <dbReference type="SAM" id="MobiDB-lite"/>
    </source>
</evidence>
<evidence type="ECO:0000256" key="7">
    <source>
        <dbReference type="ARBA" id="ARBA00022968"/>
    </source>
</evidence>
<accession>A0AA40LS03</accession>
<evidence type="ECO:0000256" key="9">
    <source>
        <dbReference type="ARBA" id="ARBA00023136"/>
    </source>
</evidence>
<dbReference type="Gene3D" id="1.20.930.40">
    <property type="entry name" value="Transferrin receptor-like, dimerisation domain"/>
    <property type="match status" value="1"/>
</dbReference>
<reference evidence="19" key="1">
    <citation type="submission" date="2023-06" db="EMBL/GenBank/DDBJ databases">
        <title>Reference genome for the Northern bat (Eptesicus nilssonii), a most northern bat species.</title>
        <authorList>
            <person name="Laine V.N."/>
            <person name="Pulliainen A.T."/>
            <person name="Lilley T.M."/>
        </authorList>
    </citation>
    <scope>NUCLEOTIDE SEQUENCE</scope>
    <source>
        <strain evidence="19">BLF_Eptnil</strain>
        <tissue evidence="19">Kidney</tissue>
    </source>
</reference>
<sequence>MMDQARSAFSNLFGGEPLSYSRFSLTRQVDGDNSRVEMKLAADEEEIDNNMRGNRAHTAKRKRLNGLICCGTIALIIFFLIGFLIGYLGYCKRVEPKTECQKTESPEIETEEEVEEKLPEVSPQLFWSDLKAMLSKKLNTIEFTNTIRQLNENSYVPREAGSQKDTNLAFYIEDKFRKLQFSKAWHNEHFVKIQVKGSDPNSVTLMNVKDGAGFLVEYPQGYVAYSKATTVTGKLVHANFGTKEDFEALSTPVNGSVVLVRAGKITFAEKVANAESLNAIGVLIYMDSTKFPVVNADLPVFGHAHLGTGDPYTPGFPSFNHTQFPPSQSSGLPNIPVQTISRTAAEKLFENMEGDCPSSWKTDALCKLVTTQNRNVKLVVNNVLKEIRILNTFGVIKGFEEPGHYIIVGAQRDAGVLELQNPVWEQPFYWNLPRHSLIWSFKAGLNPEEALSLPAGVLVTSELWGYLSSLHIKAFTYINLDKAVLGTSNFKVSASPLLYSLIEKTMQDVKHPVTGLSLYRDSNWMNKVEKFSLDDAALPFLAYSGIPAVSFSFCGDLDYPYLGTTQDTYEVLNQEVPQLNKMARAAAEVAGQLIIKLTHNAELNLNYEMYNEKMLSFVRDMNQFKTDVKEMGLSLQWLYSARGDFYRATSKLTTDYKNSDTTDRLVMREINDRIMRVEYNLLSPYVSPKDAPFRHIFWGSGSHTLPALLEHIKLRRKDRNAFNETLFRNQLALATWTIQEAANAISAPAGGPRQWLNLYLPGGPRASAPGGQLQTIPDYNSTHPQKEKRENKILKAYLKNNDRKFPLPGERNRLTIPGSTESPKPKEAHTKTQNAKG</sequence>
<proteinExistence type="inferred from homology"/>
<evidence type="ECO:0000256" key="1">
    <source>
        <dbReference type="ARBA" id="ARBA00005634"/>
    </source>
</evidence>
<evidence type="ECO:0000256" key="6">
    <source>
        <dbReference type="ARBA" id="ARBA00022692"/>
    </source>
</evidence>
<evidence type="ECO:0000313" key="19">
    <source>
        <dbReference type="EMBL" id="KAK1343996.1"/>
    </source>
</evidence>
<evidence type="ECO:0000259" key="18">
    <source>
        <dbReference type="Pfam" id="PF04253"/>
    </source>
</evidence>
<dbReference type="AlphaFoldDB" id="A0AA40LS03"/>
<dbReference type="InterPro" id="IPR039373">
    <property type="entry name" value="Peptidase_M28B"/>
</dbReference>
<dbReference type="GO" id="GO:0042470">
    <property type="term" value="C:melanosome"/>
    <property type="evidence" value="ECO:0007669"/>
    <property type="project" value="UniProtKB-SubCell"/>
</dbReference>
<keyword evidence="13 15" id="KW-0325">Glycoprotein</keyword>
<dbReference type="InterPro" id="IPR003137">
    <property type="entry name" value="PA_domain"/>
</dbReference>
<feature type="domain" description="Transferrin receptor-like dimerisation" evidence="18">
    <location>
        <begin position="633"/>
        <end position="745"/>
    </location>
</feature>
<dbReference type="InterPro" id="IPR007365">
    <property type="entry name" value="TFR-like_dimer_dom"/>
</dbReference>